<feature type="compositionally biased region" description="Basic and acidic residues" evidence="2">
    <location>
        <begin position="61"/>
        <end position="74"/>
    </location>
</feature>
<feature type="compositionally biased region" description="Polar residues" evidence="2">
    <location>
        <begin position="290"/>
        <end position="303"/>
    </location>
</feature>
<accession>A0A8S1BKR8</accession>
<feature type="region of interest" description="Disordered" evidence="2">
    <location>
        <begin position="128"/>
        <end position="172"/>
    </location>
</feature>
<comment type="caution">
    <text evidence="3">The sequence shown here is derived from an EMBL/GenBank/DDBJ whole genome shotgun (WGS) entry which is preliminary data.</text>
</comment>
<evidence type="ECO:0000313" key="4">
    <source>
        <dbReference type="Proteomes" id="UP000494106"/>
    </source>
</evidence>
<evidence type="ECO:0000256" key="1">
    <source>
        <dbReference type="SAM" id="Coils"/>
    </source>
</evidence>
<feature type="compositionally biased region" description="Basic and acidic residues" evidence="2">
    <location>
        <begin position="418"/>
        <end position="434"/>
    </location>
</feature>
<sequence>MATTRTPTKRQEETDLPPPKQPARLSRHSLEKWESTASASTTVGTQGAPTTSRSKGPITKKPTDSPKEGVEVRAHASTVTTTTANKKTKTQEAAALVMRAKMALSQSKNLKTEVKETLIDVLGKLKKLVGDSEAEREAEKGRKGSGGAGDGVPVNIDTGASSAVPPDSGPSKILEEHSRLLLEHKEGMKALQEEMAKCTQAIEEQRRSYATVAASTPHKLMQPLRPAVTHSALHSVVVTSEDNQETADEVLNRVRRTVDAKEGMSGFHTPAKKQTPSASPSQATPPDVMPNTSPTECTATQTNVRRSVGEWEVSKGPSTISVPAAPMKPKKLKTTIPLSLPTAQKDLVGVADSPTATTTKTTSRTQEARNWVTKAKTAMKESRNLKTEIKAVVTQAIDSLFQLVKEAELEKGLNIRDGKNLQKKDPQNKKENKIESSANEEYSHLLSSLADHSELMRESGKRMQELKEALVSKSEATTYAAVVARAKPSPVQPALQSHPKNARLSWGAYIPGAG</sequence>
<feature type="region of interest" description="Disordered" evidence="2">
    <location>
        <begin position="259"/>
        <end position="303"/>
    </location>
</feature>
<name>A0A8S1BKR8_ARCPL</name>
<feature type="compositionally biased region" description="Polar residues" evidence="2">
    <location>
        <begin position="35"/>
        <end position="54"/>
    </location>
</feature>
<evidence type="ECO:0000256" key="2">
    <source>
        <dbReference type="SAM" id="MobiDB-lite"/>
    </source>
</evidence>
<dbReference type="Proteomes" id="UP000494106">
    <property type="component" value="Unassembled WGS sequence"/>
</dbReference>
<evidence type="ECO:0000313" key="3">
    <source>
        <dbReference type="EMBL" id="CAB3259726.1"/>
    </source>
</evidence>
<feature type="coiled-coil region" evidence="1">
    <location>
        <begin position="174"/>
        <end position="208"/>
    </location>
</feature>
<gene>
    <name evidence="3" type="ORF">APLA_LOCUS17135</name>
</gene>
<organism evidence="3 4">
    <name type="scientific">Arctia plantaginis</name>
    <name type="common">Wood tiger moth</name>
    <name type="synonym">Phalaena plantaginis</name>
    <dbReference type="NCBI Taxonomy" id="874455"/>
    <lineage>
        <taxon>Eukaryota</taxon>
        <taxon>Metazoa</taxon>
        <taxon>Ecdysozoa</taxon>
        <taxon>Arthropoda</taxon>
        <taxon>Hexapoda</taxon>
        <taxon>Insecta</taxon>
        <taxon>Pterygota</taxon>
        <taxon>Neoptera</taxon>
        <taxon>Endopterygota</taxon>
        <taxon>Lepidoptera</taxon>
        <taxon>Glossata</taxon>
        <taxon>Ditrysia</taxon>
        <taxon>Noctuoidea</taxon>
        <taxon>Erebidae</taxon>
        <taxon>Arctiinae</taxon>
        <taxon>Arctia</taxon>
    </lineage>
</organism>
<feature type="compositionally biased region" description="Basic and acidic residues" evidence="2">
    <location>
        <begin position="128"/>
        <end position="142"/>
    </location>
</feature>
<feature type="region of interest" description="Disordered" evidence="2">
    <location>
        <begin position="1"/>
        <end position="91"/>
    </location>
</feature>
<reference evidence="3 4" key="1">
    <citation type="submission" date="2020-04" db="EMBL/GenBank/DDBJ databases">
        <authorList>
            <person name="Wallbank WR R."/>
            <person name="Pardo Diaz C."/>
            <person name="Kozak K."/>
            <person name="Martin S."/>
            <person name="Jiggins C."/>
            <person name="Moest M."/>
            <person name="Warren A I."/>
            <person name="Byers J.R.P. K."/>
            <person name="Montejo-Kovacevich G."/>
            <person name="Yen C E."/>
        </authorList>
    </citation>
    <scope>NUCLEOTIDE SEQUENCE [LARGE SCALE GENOMIC DNA]</scope>
</reference>
<dbReference type="OrthoDB" id="10022108at2759"/>
<keyword evidence="1" id="KW-0175">Coiled coil</keyword>
<feature type="compositionally biased region" description="Low complexity" evidence="2">
    <location>
        <begin position="274"/>
        <end position="286"/>
    </location>
</feature>
<dbReference type="EMBL" id="CADEBC010000640">
    <property type="protein sequence ID" value="CAB3259726.1"/>
    <property type="molecule type" value="Genomic_DNA"/>
</dbReference>
<keyword evidence="4" id="KW-1185">Reference proteome</keyword>
<feature type="compositionally biased region" description="Low complexity" evidence="2">
    <location>
        <begin position="75"/>
        <end position="91"/>
    </location>
</feature>
<protein>
    <submittedName>
        <fullName evidence="3">Uncharacterized protein</fullName>
    </submittedName>
</protein>
<feature type="region of interest" description="Disordered" evidence="2">
    <location>
        <begin position="418"/>
        <end position="440"/>
    </location>
</feature>
<proteinExistence type="predicted"/>
<dbReference type="AlphaFoldDB" id="A0A8S1BKR8"/>